<organism evidence="2 3">
    <name type="scientific">Serratia fonticola</name>
    <dbReference type="NCBI Taxonomy" id="47917"/>
    <lineage>
        <taxon>Bacteria</taxon>
        <taxon>Pseudomonadati</taxon>
        <taxon>Pseudomonadota</taxon>
        <taxon>Gammaproteobacteria</taxon>
        <taxon>Enterobacterales</taxon>
        <taxon>Yersiniaceae</taxon>
        <taxon>Serratia</taxon>
    </lineage>
</organism>
<accession>A0A3S5AZL6</accession>
<name>A0A3S5AZL6_SERFO</name>
<evidence type="ECO:0000313" key="2">
    <source>
        <dbReference type="EMBL" id="VEI69507.1"/>
    </source>
</evidence>
<evidence type="ECO:0000313" key="3">
    <source>
        <dbReference type="Proteomes" id="UP000270487"/>
    </source>
</evidence>
<gene>
    <name evidence="2" type="ORF">NCTC13193_02685</name>
</gene>
<dbReference type="AlphaFoldDB" id="A0A3S5AZL6"/>
<sequence>MNELELAENIRDGTVLSPIKFSNTWLVNLRITGTGAAYRAGHDEFVWRDPDLYLNDEFLRRCNGLPVIANHPKKDNKLNEEEFKDRVVGSVMLPYIKGDEVWAVVRIYVEWIVKEILKETVSTSPSVLFNEESQNIEITNEENGTTLLIEGKPFLIDHIALVTEAGGTNGVWDKGNGPSGVDISNKGNLEMNEEDMKKLLEATIGGLASTFSVKLDALATRMDSMEQGAKVRADAEAAEREKKEQERADSEAEATKAKEEKERADAEAAEAQARADSEAAAAEQAKADSEAQAKAEEEVKSDAEAMAGEQVKADSAFSAIGQKAPSPHAGELSADYIKRTLSIMQKYAPSFAQANIRAIADSATLKTMQDAIFDEAKKEFERKVTNTPGRLIEMVRHDAAGRPVRHYQGDMDTWLRTVKVPAQKLVKFNSGSTR</sequence>
<proteinExistence type="predicted"/>
<dbReference type="InterPro" id="IPR016913">
    <property type="entry name" value="UCP029215"/>
</dbReference>
<dbReference type="Pfam" id="PF09979">
    <property type="entry name" value="DUF2213"/>
    <property type="match status" value="1"/>
</dbReference>
<evidence type="ECO:0000256" key="1">
    <source>
        <dbReference type="SAM" id="MobiDB-lite"/>
    </source>
</evidence>
<dbReference type="Proteomes" id="UP000270487">
    <property type="component" value="Chromosome"/>
</dbReference>
<feature type="compositionally biased region" description="Basic and acidic residues" evidence="1">
    <location>
        <begin position="229"/>
        <end position="266"/>
    </location>
</feature>
<reference evidence="2 3" key="1">
    <citation type="submission" date="2018-12" db="EMBL/GenBank/DDBJ databases">
        <authorList>
            <consortium name="Pathogen Informatics"/>
        </authorList>
    </citation>
    <scope>NUCLEOTIDE SEQUENCE [LARGE SCALE GENOMIC DNA]</scope>
    <source>
        <strain evidence="2 3">NCTC13193</strain>
    </source>
</reference>
<feature type="compositionally biased region" description="Low complexity" evidence="1">
    <location>
        <begin position="269"/>
        <end position="284"/>
    </location>
</feature>
<feature type="region of interest" description="Disordered" evidence="1">
    <location>
        <begin position="229"/>
        <end position="308"/>
    </location>
</feature>
<protein>
    <submittedName>
        <fullName evidence="2">Uncharacterized protein conserved in bacteria</fullName>
    </submittedName>
</protein>
<dbReference type="EMBL" id="LR134492">
    <property type="protein sequence ID" value="VEI69507.1"/>
    <property type="molecule type" value="Genomic_DNA"/>
</dbReference>
<feature type="compositionally biased region" description="Basic and acidic residues" evidence="1">
    <location>
        <begin position="285"/>
        <end position="303"/>
    </location>
</feature>